<proteinExistence type="predicted"/>
<evidence type="ECO:0000256" key="1">
    <source>
        <dbReference type="SAM" id="MobiDB-lite"/>
    </source>
</evidence>
<protein>
    <recommendedName>
        <fullName evidence="4">Peptidase A2 domain-containing protein</fullName>
    </recommendedName>
</protein>
<gene>
    <name evidence="2" type="ORF">DID88_009040</name>
</gene>
<dbReference type="Proteomes" id="UP000249056">
    <property type="component" value="Unassembled WGS sequence"/>
</dbReference>
<dbReference type="EMBL" id="QKRW01000062">
    <property type="protein sequence ID" value="RAL59011.1"/>
    <property type="molecule type" value="Genomic_DNA"/>
</dbReference>
<reference evidence="2 3" key="1">
    <citation type="submission" date="2018-06" db="EMBL/GenBank/DDBJ databases">
        <title>Genome Sequence of the Brown Rot Fungal Pathogen Monilinia fructigena.</title>
        <authorList>
            <person name="Landi L."/>
            <person name="De Miccolis Angelini R.M."/>
            <person name="Pollastro S."/>
            <person name="Abate D."/>
            <person name="Faretra F."/>
            <person name="Romanazzi G."/>
        </authorList>
    </citation>
    <scope>NUCLEOTIDE SEQUENCE [LARGE SCALE GENOMIC DNA]</scope>
    <source>
        <strain evidence="2 3">Mfrg269</strain>
    </source>
</reference>
<feature type="compositionally biased region" description="Polar residues" evidence="1">
    <location>
        <begin position="13"/>
        <end position="27"/>
    </location>
</feature>
<sequence>MVVAMLKRRNPEASGTNRRMKTEPQSGTRPVVTMMLHHGNSKWPIRVLLDSGSSVPVLSSDKAEQWKIDTYTRPVHDKHFSQVAFELSRLDDSCDAILPQWWLEEHPPNNFFDAAEAITFTSE</sequence>
<evidence type="ECO:0008006" key="4">
    <source>
        <dbReference type="Google" id="ProtNLM"/>
    </source>
</evidence>
<comment type="caution">
    <text evidence="2">The sequence shown here is derived from an EMBL/GenBank/DDBJ whole genome shotgun (WGS) entry which is preliminary data.</text>
</comment>
<organism evidence="2 3">
    <name type="scientific">Monilinia fructigena</name>
    <dbReference type="NCBI Taxonomy" id="38457"/>
    <lineage>
        <taxon>Eukaryota</taxon>
        <taxon>Fungi</taxon>
        <taxon>Dikarya</taxon>
        <taxon>Ascomycota</taxon>
        <taxon>Pezizomycotina</taxon>
        <taxon>Leotiomycetes</taxon>
        <taxon>Helotiales</taxon>
        <taxon>Sclerotiniaceae</taxon>
        <taxon>Monilinia</taxon>
    </lineage>
</organism>
<name>A0A395IFS1_9HELO</name>
<evidence type="ECO:0000313" key="3">
    <source>
        <dbReference type="Proteomes" id="UP000249056"/>
    </source>
</evidence>
<dbReference type="OrthoDB" id="5401525at2759"/>
<accession>A0A395IFS1</accession>
<keyword evidence="3" id="KW-1185">Reference proteome</keyword>
<dbReference type="AlphaFoldDB" id="A0A395IFS1"/>
<evidence type="ECO:0000313" key="2">
    <source>
        <dbReference type="EMBL" id="RAL59011.1"/>
    </source>
</evidence>
<feature type="region of interest" description="Disordered" evidence="1">
    <location>
        <begin position="1"/>
        <end position="27"/>
    </location>
</feature>